<keyword evidence="2" id="KW-1185">Reference proteome</keyword>
<organism evidence="1 2">
    <name type="scientific">Lentinula aff. lateritia</name>
    <dbReference type="NCBI Taxonomy" id="2804960"/>
    <lineage>
        <taxon>Eukaryota</taxon>
        <taxon>Fungi</taxon>
        <taxon>Dikarya</taxon>
        <taxon>Basidiomycota</taxon>
        <taxon>Agaricomycotina</taxon>
        <taxon>Agaricomycetes</taxon>
        <taxon>Agaricomycetidae</taxon>
        <taxon>Agaricales</taxon>
        <taxon>Marasmiineae</taxon>
        <taxon>Omphalotaceae</taxon>
        <taxon>Lentinula</taxon>
    </lineage>
</organism>
<evidence type="ECO:0000313" key="1">
    <source>
        <dbReference type="EMBL" id="KAJ3807325.1"/>
    </source>
</evidence>
<comment type="caution">
    <text evidence="1">The sequence shown here is derived from an EMBL/GenBank/DDBJ whole genome shotgun (WGS) entry which is preliminary data.</text>
</comment>
<sequence length="177" mass="19302">MAAVSPAEIAIYHSWIDAYLVSAFVELFMDGLYTALIIVTILVIASIKQKRSLSDYVIYASLFLLYAMCMVHLGSWAAHIHDGFINHTGDTSTVFAFFSLASHQAIVRDVMAVAMTLVADLILVWRVFAVWGSSWKIASVPLILTLFALDSGSDKTPPQIWSLALGKFGQKTAIGGS</sequence>
<dbReference type="EMBL" id="MU795317">
    <property type="protein sequence ID" value="KAJ3807325.1"/>
    <property type="molecule type" value="Genomic_DNA"/>
</dbReference>
<reference evidence="1" key="1">
    <citation type="submission" date="2022-09" db="EMBL/GenBank/DDBJ databases">
        <title>A Global Phylogenomic Analysis of the Shiitake Genus Lentinula.</title>
        <authorList>
            <consortium name="DOE Joint Genome Institute"/>
            <person name="Sierra-Patev S."/>
            <person name="Min B."/>
            <person name="Naranjo-Ortiz M."/>
            <person name="Looney B."/>
            <person name="Konkel Z."/>
            <person name="Slot J.C."/>
            <person name="Sakamoto Y."/>
            <person name="Steenwyk J.L."/>
            <person name="Rokas A."/>
            <person name="Carro J."/>
            <person name="Camarero S."/>
            <person name="Ferreira P."/>
            <person name="Molpeceres G."/>
            <person name="Ruiz-Duenas F.J."/>
            <person name="Serrano A."/>
            <person name="Henrissat B."/>
            <person name="Drula E."/>
            <person name="Hughes K.W."/>
            <person name="Mata J.L."/>
            <person name="Ishikawa N.K."/>
            <person name="Vargas-Isla R."/>
            <person name="Ushijima S."/>
            <person name="Smith C.A."/>
            <person name="Ahrendt S."/>
            <person name="Andreopoulos W."/>
            <person name="He G."/>
            <person name="Labutti K."/>
            <person name="Lipzen A."/>
            <person name="Ng V."/>
            <person name="Riley R."/>
            <person name="Sandor L."/>
            <person name="Barry K."/>
            <person name="Martinez A.T."/>
            <person name="Xiao Y."/>
            <person name="Gibbons J.G."/>
            <person name="Terashima K."/>
            <person name="Grigoriev I.V."/>
            <person name="Hibbett D.S."/>
        </authorList>
    </citation>
    <scope>NUCLEOTIDE SEQUENCE</scope>
    <source>
        <strain evidence="1">TMI1499</strain>
    </source>
</reference>
<proteinExistence type="predicted"/>
<protein>
    <submittedName>
        <fullName evidence="1">Uncharacterized protein</fullName>
    </submittedName>
</protein>
<name>A0ACC1TRF5_9AGAR</name>
<accession>A0ACC1TRF5</accession>
<evidence type="ECO:0000313" key="2">
    <source>
        <dbReference type="Proteomes" id="UP001163835"/>
    </source>
</evidence>
<gene>
    <name evidence="1" type="ORF">F5876DRAFT_68208</name>
</gene>
<dbReference type="Proteomes" id="UP001163835">
    <property type="component" value="Unassembled WGS sequence"/>
</dbReference>